<evidence type="ECO:0000313" key="9">
    <source>
        <dbReference type="EMBL" id="QHC65094.1"/>
    </source>
</evidence>
<dbReference type="RefSeq" id="WP_159424253.1">
    <property type="nucleotide sequence ID" value="NZ_CP047182.1"/>
</dbReference>
<keyword evidence="5 7" id="KW-0472">Membrane</keyword>
<evidence type="ECO:0000256" key="2">
    <source>
        <dbReference type="ARBA" id="ARBA00022475"/>
    </source>
</evidence>
<evidence type="ECO:0000256" key="1">
    <source>
        <dbReference type="ARBA" id="ARBA00004651"/>
    </source>
</evidence>
<evidence type="ECO:0000256" key="7">
    <source>
        <dbReference type="SAM" id="Phobius"/>
    </source>
</evidence>
<keyword evidence="10" id="KW-1185">Reference proteome</keyword>
<comment type="subcellular location">
    <subcellularLocation>
        <location evidence="1">Cell membrane</location>
        <topology evidence="1">Multi-pass membrane protein</topology>
    </subcellularLocation>
</comment>
<evidence type="ECO:0000256" key="5">
    <source>
        <dbReference type="ARBA" id="ARBA00023136"/>
    </source>
</evidence>
<reference evidence="10" key="1">
    <citation type="submission" date="2019-12" db="EMBL/GenBank/DDBJ databases">
        <title>Complete and draft genome sequences of new strains and members of some known species of the genus Rathayibacter isolated from plants.</title>
        <authorList>
            <person name="Tarlachkov S.V."/>
            <person name="Starodumova I.P."/>
            <person name="Dorofeeva L.V."/>
            <person name="Prisyazhnaya N.V."/>
            <person name="Leyn S."/>
            <person name="Zlamal J."/>
            <person name="Elan M."/>
            <person name="Osterman A.L."/>
            <person name="Nadler S."/>
            <person name="Subbotin S.A."/>
            <person name="Evtushenko L.I."/>
        </authorList>
    </citation>
    <scope>NUCLEOTIDE SEQUENCE [LARGE SCALE GENOMIC DNA]</scope>
    <source>
        <strain evidence="10">VKM Ac-2802</strain>
        <plasmid evidence="10">unnamed2</plasmid>
    </source>
</reference>
<dbReference type="SUPFAM" id="SSF52540">
    <property type="entry name" value="P-loop containing nucleoside triphosphate hydrolases"/>
    <property type="match status" value="1"/>
</dbReference>
<dbReference type="EMBL" id="CP047182">
    <property type="protein sequence ID" value="QHC65094.1"/>
    <property type="molecule type" value="Genomic_DNA"/>
</dbReference>
<feature type="compositionally biased region" description="Pro residues" evidence="6">
    <location>
        <begin position="584"/>
        <end position="593"/>
    </location>
</feature>
<evidence type="ECO:0000256" key="6">
    <source>
        <dbReference type="SAM" id="MobiDB-lite"/>
    </source>
</evidence>
<keyword evidence="9" id="KW-0614">Plasmid</keyword>
<organism evidence="9 10">
    <name type="scientific">Rathayibacter festucae</name>
    <dbReference type="NCBI Taxonomy" id="110937"/>
    <lineage>
        <taxon>Bacteria</taxon>
        <taxon>Bacillati</taxon>
        <taxon>Actinomycetota</taxon>
        <taxon>Actinomycetes</taxon>
        <taxon>Micrococcales</taxon>
        <taxon>Microbacteriaceae</taxon>
        <taxon>Rathayibacter</taxon>
    </lineage>
</organism>
<dbReference type="InterPro" id="IPR051539">
    <property type="entry name" value="T4SS-coupling_protein"/>
</dbReference>
<dbReference type="InterPro" id="IPR027417">
    <property type="entry name" value="P-loop_NTPase"/>
</dbReference>
<accession>A0ABX6H5J8</accession>
<dbReference type="Proteomes" id="UP000464597">
    <property type="component" value="Plasmid unnamed2"/>
</dbReference>
<feature type="region of interest" description="Disordered" evidence="6">
    <location>
        <begin position="579"/>
        <end position="605"/>
    </location>
</feature>
<evidence type="ECO:0000256" key="4">
    <source>
        <dbReference type="ARBA" id="ARBA00022989"/>
    </source>
</evidence>
<name>A0ABX6H5J8_9MICO</name>
<feature type="domain" description="TraD/TraG TraM recognition site" evidence="8">
    <location>
        <begin position="416"/>
        <end position="533"/>
    </location>
</feature>
<dbReference type="InterPro" id="IPR032689">
    <property type="entry name" value="TraG-D_C"/>
</dbReference>
<sequence>MSLTNNRRKEPGKASNGFGVAFAAGGVLIIALTIYIAVRVGSQVDGVNPDMDTDPSNFFSVVLDVFRGRLVWPGTATLIVAGIGAVVVFLGTLFLVSKNAGRKNRTAIDWTARHTATPAEMRHMRGKEAKEKSARLGVTDSFGVPLGDLLSDGRPIYASFEDMVLLLAGPRVGKSTSFVIPAIVNAPGSVVTTSNKRDVLDATRDLRAARGDVWVFDPQRVAVEPPSWWWNPLSYVTDDTKAAKLAQHFASGSSEVGARSDAHFEPSGRELLAGFLLAAALDGRPITDVYEWTTKPGDETAGDILASSDFPLMAKSLQGATRLEHRERGSVYSTARRMASCLKDSGTRQWVNRTGENDTRPEFDPGAFVRSTGTLYSLSKEGAGSAGPLVLALTAATVEAAEELAAVSPGGRMQTPMLGVLDEAANVCRWRDLPDLYSHYGSRGIPIMSVFQSWSQGVSVFGKEGMDKLWSAANAKIYAGGISETGFLRMVSELIGTYDRETTSASMNKGVRSTTSALKRELILDVAELANLPTPKKGRKIGRAILMSSGSRAAILRTVPWFDGPKPLVAAINASIANHRPGAAPTPTPPPAPEQGHGFTPVTDS</sequence>
<feature type="transmembrane region" description="Helical" evidence="7">
    <location>
        <begin position="20"/>
        <end position="38"/>
    </location>
</feature>
<evidence type="ECO:0000259" key="8">
    <source>
        <dbReference type="Pfam" id="PF12696"/>
    </source>
</evidence>
<feature type="transmembrane region" description="Helical" evidence="7">
    <location>
        <begin position="70"/>
        <end position="96"/>
    </location>
</feature>
<protein>
    <submittedName>
        <fullName evidence="9">TraM recognition domain-containing protein</fullName>
    </submittedName>
</protein>
<keyword evidence="4 7" id="KW-1133">Transmembrane helix</keyword>
<dbReference type="Pfam" id="PF12696">
    <property type="entry name" value="TraG-D_C"/>
    <property type="match status" value="1"/>
</dbReference>
<geneLocation type="plasmid" evidence="9 10">
    <name>unnamed2</name>
</geneLocation>
<keyword evidence="2" id="KW-1003">Cell membrane</keyword>
<evidence type="ECO:0000256" key="3">
    <source>
        <dbReference type="ARBA" id="ARBA00022692"/>
    </source>
</evidence>
<dbReference type="CDD" id="cd01127">
    <property type="entry name" value="TrwB_TraG_TraD_VirD4"/>
    <property type="match status" value="1"/>
</dbReference>
<keyword evidence="3 7" id="KW-0812">Transmembrane</keyword>
<evidence type="ECO:0000313" key="10">
    <source>
        <dbReference type="Proteomes" id="UP000464597"/>
    </source>
</evidence>
<dbReference type="PANTHER" id="PTHR37937:SF1">
    <property type="entry name" value="CONJUGATIVE TRANSFER: DNA TRANSPORT"/>
    <property type="match status" value="1"/>
</dbReference>
<proteinExistence type="predicted"/>
<dbReference type="PANTHER" id="PTHR37937">
    <property type="entry name" value="CONJUGATIVE TRANSFER: DNA TRANSPORT"/>
    <property type="match status" value="1"/>
</dbReference>
<gene>
    <name evidence="9" type="ORF">GSU69_19770</name>
</gene>
<dbReference type="Gene3D" id="3.40.50.300">
    <property type="entry name" value="P-loop containing nucleotide triphosphate hydrolases"/>
    <property type="match status" value="1"/>
</dbReference>